<reference evidence="2 3" key="1">
    <citation type="submission" date="2019-04" db="EMBL/GenBank/DDBJ databases">
        <title>Sphingomonas psychrotolerans sp. nov., isolated from soil in the Tianshan Mountains, Xinjiang, China.</title>
        <authorList>
            <person name="Luo Y."/>
            <person name="Sheng H."/>
        </authorList>
    </citation>
    <scope>NUCLEOTIDE SEQUENCE [LARGE SCALE GENOMIC DNA]</scope>
    <source>
        <strain evidence="2 3">KIS18-15</strain>
    </source>
</reference>
<dbReference type="RefSeq" id="WP_135987342.1">
    <property type="nucleotide sequence ID" value="NZ_JAASQM010000002.1"/>
</dbReference>
<dbReference type="Proteomes" id="UP000309848">
    <property type="component" value="Unassembled WGS sequence"/>
</dbReference>
<evidence type="ECO:0008006" key="4">
    <source>
        <dbReference type="Google" id="ProtNLM"/>
    </source>
</evidence>
<proteinExistence type="predicted"/>
<feature type="chain" id="PRO_5020326080" description="Tetratricopeptide repeat protein" evidence="1">
    <location>
        <begin position="23"/>
        <end position="601"/>
    </location>
</feature>
<dbReference type="EMBL" id="SRXU01000012">
    <property type="protein sequence ID" value="TGX37578.1"/>
    <property type="molecule type" value="Genomic_DNA"/>
</dbReference>
<feature type="signal peptide" evidence="1">
    <location>
        <begin position="1"/>
        <end position="22"/>
    </location>
</feature>
<evidence type="ECO:0000256" key="1">
    <source>
        <dbReference type="SAM" id="SignalP"/>
    </source>
</evidence>
<evidence type="ECO:0000313" key="2">
    <source>
        <dbReference type="EMBL" id="TGX37578.1"/>
    </source>
</evidence>
<dbReference type="InterPro" id="IPR011990">
    <property type="entry name" value="TPR-like_helical_dom_sf"/>
</dbReference>
<protein>
    <recommendedName>
        <fullName evidence="4">Tetratricopeptide repeat protein</fullName>
    </recommendedName>
</protein>
<organism evidence="2 3">
    <name type="scientific">Sphingomonas naasensis</name>
    <dbReference type="NCBI Taxonomy" id="1344951"/>
    <lineage>
        <taxon>Bacteria</taxon>
        <taxon>Pseudomonadati</taxon>
        <taxon>Pseudomonadota</taxon>
        <taxon>Alphaproteobacteria</taxon>
        <taxon>Sphingomonadales</taxon>
        <taxon>Sphingomonadaceae</taxon>
        <taxon>Sphingomonas</taxon>
    </lineage>
</organism>
<keyword evidence="3" id="KW-1185">Reference proteome</keyword>
<evidence type="ECO:0000313" key="3">
    <source>
        <dbReference type="Proteomes" id="UP000309848"/>
    </source>
</evidence>
<dbReference type="OrthoDB" id="5523615at2"/>
<dbReference type="Pfam" id="PF13428">
    <property type="entry name" value="TPR_14"/>
    <property type="match status" value="1"/>
</dbReference>
<dbReference type="SUPFAM" id="SSF48452">
    <property type="entry name" value="TPR-like"/>
    <property type="match status" value="1"/>
</dbReference>
<accession>A0A4S1W4S1</accession>
<keyword evidence="1" id="KW-0732">Signal</keyword>
<dbReference type="AlphaFoldDB" id="A0A4S1W4S1"/>
<dbReference type="Gene3D" id="1.25.40.10">
    <property type="entry name" value="Tetratricopeptide repeat domain"/>
    <property type="match status" value="1"/>
</dbReference>
<gene>
    <name evidence="2" type="ORF">E5A74_19720</name>
</gene>
<comment type="caution">
    <text evidence="2">The sequence shown here is derived from an EMBL/GenBank/DDBJ whole genome shotgun (WGS) entry which is preliminary data.</text>
</comment>
<name>A0A4S1W4S1_9SPHN</name>
<sequence>MRPATHIGALFLALALSVPATAQTAPQDETIVVQGRLEKLSRWREAETDHVIVISDGSEAELRRIAHNLERLHFLLAVLHGRVDQPDDTRKLRVTLVGDSREFDAMGLRNLRFVPGPWRSGFDVQNYYDPREDGPVLAATRYDTRVQLERGTSLAGILPDLIRATSGGAPDPASNDAGLSAHLAGPVGSNARFAKKDDPFAVQVNDVSVPVAAEGRIYAAFARNWLLTHFPNAYPRWYIDGFGELFATIEVKADGQITYGRAPEGYARVMDNVRSAPLAEVLTGRYPAAAGADSRWTPFHAWALAHMLFFDEARRPRLRAYLAAIAAGGDPARAAEAFGDLDQLQRDLASWDNRKLPYEQMTYPAARAVEPMLRQLTEGEAAFVKGRLELGSRIALPPPPAPGIDPETAAAAEQALRRARMARDGWLKDLRADAARYPTNLQAQLLLAEAECRSGNPAECRRAADRALAADPNSSDARGWRGTALLAEALAAPDAERKARLRAARAEIARANRADPDNPLPLLAYYRSFAEAGEAPPDIAIEGLMKVVDTVPAAPGPRLLLGEALLRRGDAAAARRALLPVAYGPDASPERTRALNLLRAG</sequence>